<dbReference type="InterPro" id="IPR029154">
    <property type="entry name" value="HIBADH-like_NADP-bd"/>
</dbReference>
<evidence type="ECO:0000313" key="14">
    <source>
        <dbReference type="Proteomes" id="UP001165679"/>
    </source>
</evidence>
<evidence type="ECO:0000256" key="9">
    <source>
        <dbReference type="ARBA" id="ARBA00047312"/>
    </source>
</evidence>
<reference evidence="13" key="2">
    <citation type="submission" date="2022-10" db="EMBL/GenBank/DDBJ databases">
        <authorList>
            <person name="Trinh H.N."/>
        </authorList>
    </citation>
    <scope>NUCLEOTIDE SEQUENCE</scope>
    <source>
        <strain evidence="13">RN2-1</strain>
    </source>
</reference>
<keyword evidence="1" id="KW-0521">NADP</keyword>
<dbReference type="PANTHER" id="PTHR43060">
    <property type="entry name" value="3-HYDROXYISOBUTYRATE DEHYDROGENASE-LIKE 1, MITOCHONDRIAL-RELATED"/>
    <property type="match status" value="1"/>
</dbReference>
<comment type="function">
    <text evidence="5">Catalyzes oxidation of L-threonate to 2-oxo-tetronate. Can use either NAD(+) or NADP(+) as cosubstrate, with a preference for NAD(+).</text>
</comment>
<protein>
    <recommendedName>
        <fullName evidence="8">L-threonate dehydrogenase</fullName>
        <ecNumber evidence="7">1.1.1.411</ecNumber>
    </recommendedName>
</protein>
<dbReference type="Proteomes" id="UP001165679">
    <property type="component" value="Unassembled WGS sequence"/>
</dbReference>
<dbReference type="SUPFAM" id="SSF48179">
    <property type="entry name" value="6-phosphogluconate dehydrogenase C-terminal domain-like"/>
    <property type="match status" value="1"/>
</dbReference>
<dbReference type="EC" id="1.1.1.411" evidence="7"/>
<keyword evidence="2" id="KW-0560">Oxidoreductase</keyword>
<dbReference type="EMBL" id="JAPDNT010000001">
    <property type="protein sequence ID" value="MCW3473534.1"/>
    <property type="molecule type" value="Genomic_DNA"/>
</dbReference>
<dbReference type="InterPro" id="IPR008927">
    <property type="entry name" value="6-PGluconate_DH-like_C_sf"/>
</dbReference>
<keyword evidence="3" id="KW-0520">NAD</keyword>
<dbReference type="AlphaFoldDB" id="A0AA41YHM7"/>
<proteinExistence type="inferred from homology"/>
<gene>
    <name evidence="13" type="ORF">OL599_02995</name>
</gene>
<dbReference type="PROSITE" id="PS00895">
    <property type="entry name" value="3_HYDROXYISOBUT_DH"/>
    <property type="match status" value="1"/>
</dbReference>
<accession>A0AA41YHM7</accession>
<keyword evidence="4" id="KW-0119">Carbohydrate metabolism</keyword>
<dbReference type="Gene3D" id="1.10.1040.10">
    <property type="entry name" value="N-(1-d-carboxylethyl)-l-norvaline Dehydrogenase, domain 2"/>
    <property type="match status" value="1"/>
</dbReference>
<dbReference type="InterPro" id="IPR013328">
    <property type="entry name" value="6PGD_dom2"/>
</dbReference>
<dbReference type="SUPFAM" id="SSF51735">
    <property type="entry name" value="NAD(P)-binding Rossmann-fold domains"/>
    <property type="match status" value="1"/>
</dbReference>
<evidence type="ECO:0000259" key="11">
    <source>
        <dbReference type="Pfam" id="PF03446"/>
    </source>
</evidence>
<feature type="domain" description="6-phosphogluconate dehydrogenase NADP-binding" evidence="11">
    <location>
        <begin position="2"/>
        <end position="158"/>
    </location>
</feature>
<evidence type="ECO:0000256" key="6">
    <source>
        <dbReference type="ARBA" id="ARBA00037979"/>
    </source>
</evidence>
<dbReference type="GO" id="GO:0050661">
    <property type="term" value="F:NADP binding"/>
    <property type="evidence" value="ECO:0007669"/>
    <property type="project" value="InterPro"/>
</dbReference>
<feature type="active site" evidence="10">
    <location>
        <position position="171"/>
    </location>
</feature>
<dbReference type="InterPro" id="IPR050006">
    <property type="entry name" value="LtnD"/>
</dbReference>
<name>A0AA41YHM7_9PROT</name>
<dbReference type="Pfam" id="PF14833">
    <property type="entry name" value="NAD_binding_11"/>
    <property type="match status" value="1"/>
</dbReference>
<evidence type="ECO:0000256" key="3">
    <source>
        <dbReference type="ARBA" id="ARBA00023027"/>
    </source>
</evidence>
<comment type="caution">
    <text evidence="13">The sequence shown here is derived from an EMBL/GenBank/DDBJ whole genome shotgun (WGS) entry which is preliminary data.</text>
</comment>
<dbReference type="NCBIfam" id="NF043037">
    <property type="entry name" value="ThreonDh"/>
    <property type="match status" value="1"/>
</dbReference>
<evidence type="ECO:0000256" key="5">
    <source>
        <dbReference type="ARBA" id="ARBA00037062"/>
    </source>
</evidence>
<evidence type="ECO:0000256" key="10">
    <source>
        <dbReference type="PIRSR" id="PIRSR000103-1"/>
    </source>
</evidence>
<dbReference type="RefSeq" id="WP_264712113.1">
    <property type="nucleotide sequence ID" value="NZ_JAPDNT010000001.1"/>
</dbReference>
<dbReference type="InterPro" id="IPR015815">
    <property type="entry name" value="HIBADH-related"/>
</dbReference>
<evidence type="ECO:0000256" key="7">
    <source>
        <dbReference type="ARBA" id="ARBA00038870"/>
    </source>
</evidence>
<evidence type="ECO:0000259" key="12">
    <source>
        <dbReference type="Pfam" id="PF14833"/>
    </source>
</evidence>
<evidence type="ECO:0000256" key="4">
    <source>
        <dbReference type="ARBA" id="ARBA00023277"/>
    </source>
</evidence>
<dbReference type="InterPro" id="IPR002204">
    <property type="entry name" value="3-OH-isobutyrate_DH-rel_CS"/>
</dbReference>
<organism evidence="13 14">
    <name type="scientific">Limobrevibacterium gyesilva</name>
    <dbReference type="NCBI Taxonomy" id="2991712"/>
    <lineage>
        <taxon>Bacteria</taxon>
        <taxon>Pseudomonadati</taxon>
        <taxon>Pseudomonadota</taxon>
        <taxon>Alphaproteobacteria</taxon>
        <taxon>Acetobacterales</taxon>
        <taxon>Acetobacteraceae</taxon>
        <taxon>Limobrevibacterium</taxon>
    </lineage>
</organism>
<evidence type="ECO:0000313" key="13">
    <source>
        <dbReference type="EMBL" id="MCW3473534.1"/>
    </source>
</evidence>
<evidence type="ECO:0000256" key="8">
    <source>
        <dbReference type="ARBA" id="ARBA00039407"/>
    </source>
</evidence>
<dbReference type="GO" id="GO:0051287">
    <property type="term" value="F:NAD binding"/>
    <property type="evidence" value="ECO:0007669"/>
    <property type="project" value="InterPro"/>
</dbReference>
<dbReference type="Pfam" id="PF03446">
    <property type="entry name" value="NAD_binding_2"/>
    <property type="match status" value="1"/>
</dbReference>
<keyword evidence="14" id="KW-1185">Reference proteome</keyword>
<dbReference type="GO" id="GO:0016616">
    <property type="term" value="F:oxidoreductase activity, acting on the CH-OH group of donors, NAD or NADP as acceptor"/>
    <property type="evidence" value="ECO:0007669"/>
    <property type="project" value="InterPro"/>
</dbReference>
<comment type="catalytic activity">
    <reaction evidence="9">
        <text>L-threonate + NAD(+) = 2-dehydro-L-erythronate + NADH + H(+)</text>
        <dbReference type="Rhea" id="RHEA:52548"/>
        <dbReference type="ChEBI" id="CHEBI:15378"/>
        <dbReference type="ChEBI" id="CHEBI:57540"/>
        <dbReference type="ChEBI" id="CHEBI:57561"/>
        <dbReference type="ChEBI" id="CHEBI:57945"/>
        <dbReference type="ChEBI" id="CHEBI:136669"/>
        <dbReference type="EC" id="1.1.1.411"/>
    </reaction>
</comment>
<comment type="similarity">
    <text evidence="6">Belongs to the HIBADH-related family. L-threonate dehydrogenase subfamily.</text>
</comment>
<dbReference type="PIRSF" id="PIRSF000103">
    <property type="entry name" value="HIBADH"/>
    <property type="match status" value="1"/>
</dbReference>
<evidence type="ECO:0000256" key="2">
    <source>
        <dbReference type="ARBA" id="ARBA00023002"/>
    </source>
</evidence>
<feature type="domain" description="3-hydroxyisobutyrate dehydrogenase-like NAD-binding" evidence="12">
    <location>
        <begin position="165"/>
        <end position="284"/>
    </location>
</feature>
<dbReference type="Gene3D" id="3.40.50.720">
    <property type="entry name" value="NAD(P)-binding Rossmann-like Domain"/>
    <property type="match status" value="1"/>
</dbReference>
<dbReference type="InterPro" id="IPR036291">
    <property type="entry name" value="NAD(P)-bd_dom_sf"/>
</dbReference>
<evidence type="ECO:0000256" key="1">
    <source>
        <dbReference type="ARBA" id="ARBA00022857"/>
    </source>
</evidence>
<sequence>MKLGVIGLGSMGMGAALNLVKHGHDVHGCELREAARAELTSAGGHAVGRAADLPAGLDALIILVVNAAQANDVLFGPDGCAAKLPKGAVVLCCTTMAPEAARALDARLADAGLLMLDAPVSGGAVGARAGSMTVMASGPEAAFAKVQPVLDAIAGKVWRLGDAAGVGSTVKMVNQLLAGVHIATAAEAMALGIRAGADPQALFDVISTSAGSSWMWQNRVPHILAGDDTPLSAVNIFVKDLGIVLDQARALTFPLPMASAAHQLFLAAAAAGQGGKDDVFVIRVWQALAGIALPGEDKPEI</sequence>
<reference evidence="13" key="1">
    <citation type="submission" date="2022-09" db="EMBL/GenBank/DDBJ databases">
        <title>Rhodovastum sp. nov. RN2-1 isolated from soil in Seongnam, South Korea.</title>
        <authorList>
            <person name="Le N.T."/>
        </authorList>
    </citation>
    <scope>NUCLEOTIDE SEQUENCE</scope>
    <source>
        <strain evidence="13">RN2-1</strain>
    </source>
</reference>
<dbReference type="InterPro" id="IPR006115">
    <property type="entry name" value="6PGDH_NADP-bd"/>
</dbReference>
<dbReference type="GO" id="GO:0016054">
    <property type="term" value="P:organic acid catabolic process"/>
    <property type="evidence" value="ECO:0007669"/>
    <property type="project" value="UniProtKB-ARBA"/>
</dbReference>
<dbReference type="PANTHER" id="PTHR43060:SF17">
    <property type="entry name" value="L-THREONATE DEHYDROGENASE"/>
    <property type="match status" value="1"/>
</dbReference>